<feature type="signal peptide" evidence="3">
    <location>
        <begin position="1"/>
        <end position="20"/>
    </location>
</feature>
<proteinExistence type="predicted"/>
<keyword evidence="3" id="KW-0732">Signal</keyword>
<evidence type="ECO:0000256" key="2">
    <source>
        <dbReference type="SAM" id="MobiDB-lite"/>
    </source>
</evidence>
<evidence type="ECO:0000313" key="6">
    <source>
        <dbReference type="Proteomes" id="UP001596378"/>
    </source>
</evidence>
<evidence type="ECO:0000259" key="4">
    <source>
        <dbReference type="Pfam" id="PF04773"/>
    </source>
</evidence>
<reference evidence="6" key="1">
    <citation type="journal article" date="2019" name="Int. J. Syst. Evol. Microbiol.">
        <title>The Global Catalogue of Microorganisms (GCM) 10K type strain sequencing project: providing services to taxonomists for standard genome sequencing and annotation.</title>
        <authorList>
            <consortium name="The Broad Institute Genomics Platform"/>
            <consortium name="The Broad Institute Genome Sequencing Center for Infectious Disease"/>
            <person name="Wu L."/>
            <person name="Ma J."/>
        </authorList>
    </citation>
    <scope>NUCLEOTIDE SEQUENCE [LARGE SCALE GENOMIC DNA]</scope>
    <source>
        <strain evidence="6">KCTC 12907</strain>
    </source>
</reference>
<keyword evidence="6" id="KW-1185">Reference proteome</keyword>
<sequence length="1001" mass="109060">MKKFVVSLLGMLLLALPLLGVPGQEASAASSRVAVIKELKGSVTVKKSGGSKEFTAFAKMSLNEGDILTVGKGGSAVLQFANGTSEDDKMAVSANTTLTFSKLKEGKNTVTKVSVRNGSVWSTVKSIKNAGDQFTLETPTAVMGVRGTNLFVAVDPVTGDARFIIASGVGQVSPTNSRQGKTTPPVPVYPGQQVTIDDRDETNEFPDEVIPVDLSALANNLSADVLAAILQAKNEIDRENEEFIRKKREELQSGQNDPAIGLDTQADLDRLIQNLNYLVGNVLQEALRNNTIGQEQLQGLIDEANKTLTNKIDLANTPPPTLTEIEKRKAEQIKKQEEARLEAAKKQKEAEQQSRLAELVKKVEEEKKKREEANQKALEDAKKKAKEEYEKKLSEAEKQRFAEASKSREDELKNRATPSPSTVPSPSAGGGGGSSGGGNNGGGTNPTPVAPFGLYLKSAASPEVQQNFTYTASQTHYSFNVQDHVQEIAIKRNPSSSSEIIFVKYSLQSECGLGEGTDYCYEYAQGGIGGYVVPLAPGSNSIVIETMTSGGSSGMTREFTLDIHRSETPAGILGWNVGISAGIPAEEHDLEWQVTGIDRYALDFNEYSESVPIPELEMGLELAPGITRAELTYEGSPIIQGQPQLLTATWTESGVQTVAGLTEGYLRMTLDLYAGTTKKYSKELWILNGLSEMNDTEPFKLTDNQDRDVFYEPSYESYYQLAAYLQEEATALTISEISDAAESSMRLQSVMYGGSEYFASNGSVQLILNSNIDNVVVHATDPSGLYLYEYVLEVVRVPAGITSWQLDYGGSSANLRKVSGADKYYADIPEFEQPEQLLGFDVTGTGTISLKHSGELIYGNEQGQGPMYNLTQYAYYPGIRVFDLEITNEGSSKTYEIVFRIGDVSQRELVELWEQQSPSQISWNGQYLETTVSSSSASLYLGTDPRYARVVVGDTEIPAEDGAYPLSLNQGENIVQIWIQNPITLEEETIIFKITSMTGQI</sequence>
<feature type="region of interest" description="Disordered" evidence="2">
    <location>
        <begin position="390"/>
        <end position="449"/>
    </location>
</feature>
<dbReference type="PANTHER" id="PTHR38731:SF1">
    <property type="entry name" value="FECR PROTEIN DOMAIN-CONTAINING PROTEIN"/>
    <property type="match status" value="1"/>
</dbReference>
<protein>
    <submittedName>
        <fullName evidence="5">FecR domain-containing protein</fullName>
    </submittedName>
</protein>
<dbReference type="RefSeq" id="WP_378051713.1">
    <property type="nucleotide sequence ID" value="NZ_JBHMDN010000035.1"/>
</dbReference>
<dbReference type="EMBL" id="JBHTAI010000024">
    <property type="protein sequence ID" value="MFC7152644.1"/>
    <property type="molecule type" value="Genomic_DNA"/>
</dbReference>
<feature type="coiled-coil region" evidence="1">
    <location>
        <begin position="222"/>
        <end position="249"/>
    </location>
</feature>
<feature type="chain" id="PRO_5047029582" evidence="3">
    <location>
        <begin position="21"/>
        <end position="1001"/>
    </location>
</feature>
<feature type="domain" description="FecR protein" evidence="4">
    <location>
        <begin position="68"/>
        <end position="160"/>
    </location>
</feature>
<keyword evidence="1" id="KW-0175">Coiled coil</keyword>
<name>A0ABW2FL33_9BACL</name>
<dbReference type="Proteomes" id="UP001596378">
    <property type="component" value="Unassembled WGS sequence"/>
</dbReference>
<dbReference type="Pfam" id="PF04773">
    <property type="entry name" value="FecR"/>
    <property type="match status" value="1"/>
</dbReference>
<evidence type="ECO:0000313" key="5">
    <source>
        <dbReference type="EMBL" id="MFC7152644.1"/>
    </source>
</evidence>
<gene>
    <name evidence="5" type="ORF">ACFQMJ_29260</name>
</gene>
<dbReference type="PANTHER" id="PTHR38731">
    <property type="entry name" value="LIPL45-RELATED LIPOPROTEIN-RELATED"/>
    <property type="match status" value="1"/>
</dbReference>
<feature type="compositionally biased region" description="Low complexity" evidence="2">
    <location>
        <begin position="416"/>
        <end position="427"/>
    </location>
</feature>
<dbReference type="InterPro" id="IPR006860">
    <property type="entry name" value="FecR"/>
</dbReference>
<feature type="compositionally biased region" description="Gly residues" evidence="2">
    <location>
        <begin position="428"/>
        <end position="444"/>
    </location>
</feature>
<evidence type="ECO:0000256" key="1">
    <source>
        <dbReference type="SAM" id="Coils"/>
    </source>
</evidence>
<evidence type="ECO:0000256" key="3">
    <source>
        <dbReference type="SAM" id="SignalP"/>
    </source>
</evidence>
<comment type="caution">
    <text evidence="5">The sequence shown here is derived from an EMBL/GenBank/DDBJ whole genome shotgun (WGS) entry which is preliminary data.</text>
</comment>
<organism evidence="5 6">
    <name type="scientific">Cohnella cellulosilytica</name>
    <dbReference type="NCBI Taxonomy" id="986710"/>
    <lineage>
        <taxon>Bacteria</taxon>
        <taxon>Bacillati</taxon>
        <taxon>Bacillota</taxon>
        <taxon>Bacilli</taxon>
        <taxon>Bacillales</taxon>
        <taxon>Paenibacillaceae</taxon>
        <taxon>Cohnella</taxon>
    </lineage>
</organism>
<accession>A0ABW2FL33</accession>
<dbReference type="Gene3D" id="2.60.120.1440">
    <property type="match status" value="1"/>
</dbReference>
<feature type="compositionally biased region" description="Basic and acidic residues" evidence="2">
    <location>
        <begin position="390"/>
        <end position="414"/>
    </location>
</feature>